<evidence type="ECO:0000256" key="4">
    <source>
        <dbReference type="ARBA" id="ARBA00022723"/>
    </source>
</evidence>
<gene>
    <name evidence="10" type="ORF">N0B31_19985</name>
</gene>
<reference evidence="10" key="1">
    <citation type="submission" date="2022-09" db="EMBL/GenBank/DDBJ databases">
        <title>Diverse halophilic archaea isolated from saline environments.</title>
        <authorList>
            <person name="Cui H.-L."/>
        </authorList>
    </citation>
    <scope>NUCLEOTIDE SEQUENCE</scope>
    <source>
        <strain evidence="10">ZS-35-S2</strain>
    </source>
</reference>
<dbReference type="Proteomes" id="UP001057580">
    <property type="component" value="Chromosome"/>
</dbReference>
<accession>A0A9E7R492</accession>
<dbReference type="KEGG" id="ssai:N0B31_19985"/>
<name>A0A9E7R492_9EURY</name>
<dbReference type="RefSeq" id="WP_260593405.1">
    <property type="nucleotide sequence ID" value="NZ_CP104003.1"/>
</dbReference>
<dbReference type="PANTHER" id="PTHR40088:SF1">
    <property type="entry name" value="PECTATE LYASE PEL9"/>
    <property type="match status" value="1"/>
</dbReference>
<evidence type="ECO:0000256" key="5">
    <source>
        <dbReference type="ARBA" id="ARBA00022729"/>
    </source>
</evidence>
<dbReference type="InterPro" id="IPR052052">
    <property type="entry name" value="Polysaccharide_Lyase_9"/>
</dbReference>
<evidence type="ECO:0000256" key="7">
    <source>
        <dbReference type="ARBA" id="ARBA00023239"/>
    </source>
</evidence>
<keyword evidence="7" id="KW-0456">Lyase</keyword>
<dbReference type="GO" id="GO:0005576">
    <property type="term" value="C:extracellular region"/>
    <property type="evidence" value="ECO:0007669"/>
    <property type="project" value="UniProtKB-SubCell"/>
</dbReference>
<dbReference type="PANTHER" id="PTHR40088">
    <property type="entry name" value="PECTATE LYASE (EUROFUNG)"/>
    <property type="match status" value="1"/>
</dbReference>
<dbReference type="Gene3D" id="2.160.20.10">
    <property type="entry name" value="Single-stranded right-handed beta-helix, Pectin lyase-like"/>
    <property type="match status" value="1"/>
</dbReference>
<dbReference type="InterPro" id="IPR011050">
    <property type="entry name" value="Pectin_lyase_fold/virulence"/>
</dbReference>
<dbReference type="SMART" id="SM00710">
    <property type="entry name" value="PbH1"/>
    <property type="match status" value="5"/>
</dbReference>
<dbReference type="InterPro" id="IPR012334">
    <property type="entry name" value="Pectin_lyas_fold"/>
</dbReference>
<comment type="subcellular location">
    <subcellularLocation>
        <location evidence="2">Secreted</location>
    </subcellularLocation>
</comment>
<dbReference type="AlphaFoldDB" id="A0A9E7R492"/>
<evidence type="ECO:0000259" key="9">
    <source>
        <dbReference type="Pfam" id="PF13229"/>
    </source>
</evidence>
<dbReference type="InterPro" id="IPR039448">
    <property type="entry name" value="Beta_helix"/>
</dbReference>
<dbReference type="GO" id="GO:0046872">
    <property type="term" value="F:metal ion binding"/>
    <property type="evidence" value="ECO:0007669"/>
    <property type="project" value="UniProtKB-KW"/>
</dbReference>
<keyword evidence="3" id="KW-0964">Secreted</keyword>
<dbReference type="GeneID" id="74944753"/>
<feature type="domain" description="Right handed beta helix" evidence="9">
    <location>
        <begin position="84"/>
        <end position="204"/>
    </location>
</feature>
<evidence type="ECO:0000256" key="8">
    <source>
        <dbReference type="ARBA" id="ARBA00038263"/>
    </source>
</evidence>
<evidence type="ECO:0000256" key="6">
    <source>
        <dbReference type="ARBA" id="ARBA00022837"/>
    </source>
</evidence>
<organism evidence="10 11">
    <name type="scientific">Salinirubellus salinus</name>
    <dbReference type="NCBI Taxonomy" id="1364945"/>
    <lineage>
        <taxon>Archaea</taxon>
        <taxon>Methanobacteriati</taxon>
        <taxon>Methanobacteriota</taxon>
        <taxon>Stenosarchaea group</taxon>
        <taxon>Halobacteria</taxon>
        <taxon>Halobacteriales</taxon>
        <taxon>Natronomonadaceae</taxon>
        <taxon>Salinirubellus</taxon>
    </lineage>
</organism>
<evidence type="ECO:0000313" key="11">
    <source>
        <dbReference type="Proteomes" id="UP001057580"/>
    </source>
</evidence>
<dbReference type="EMBL" id="CP104003">
    <property type="protein sequence ID" value="UWM54385.1"/>
    <property type="molecule type" value="Genomic_DNA"/>
</dbReference>
<comment type="cofactor">
    <cofactor evidence="1">
        <name>Ca(2+)</name>
        <dbReference type="ChEBI" id="CHEBI:29108"/>
    </cofactor>
</comment>
<comment type="similarity">
    <text evidence="8">Belongs to the polysaccharide lyase 9 family.</text>
</comment>
<dbReference type="GO" id="GO:0016837">
    <property type="term" value="F:carbon-oxygen lyase activity, acting on polysaccharides"/>
    <property type="evidence" value="ECO:0007669"/>
    <property type="project" value="TreeGrafter"/>
</dbReference>
<dbReference type="InterPro" id="IPR006626">
    <property type="entry name" value="PbH1"/>
</dbReference>
<keyword evidence="11" id="KW-1185">Reference proteome</keyword>
<evidence type="ECO:0000256" key="1">
    <source>
        <dbReference type="ARBA" id="ARBA00001913"/>
    </source>
</evidence>
<keyword evidence="4" id="KW-0479">Metal-binding</keyword>
<dbReference type="Pfam" id="PF13229">
    <property type="entry name" value="Beta_helix"/>
    <property type="match status" value="1"/>
</dbReference>
<keyword evidence="6" id="KW-0106">Calcium</keyword>
<sequence length="435" mass="45927">MTTYYIDAANGDNVNSGSSLSDPWADFGPIDTSNGSVDLQAGDVVKVRGGTYPSSTAVRLQGLPGQESNRIVVEAYQDEVPTLDFTQNSGQGVDLSNSQYTTFRGFEVMHADTHNVRAHGSSCVNVVVEDCEIHGHGAGDSFGAGISCALGVDRFTVRGCEVYDGVSGGNSDGIRAADNIANTVIEDCLIHHNSDDGIDLKGSSDGGSNPDQPALLRRVVCYRNGRDLSGSIVGDGNGFKMGDLDKSTGGHRLEQCVAFENETRGIGNPGIDIGVEVINCTAYNNGSQNLYLSSGGVHRIVNTLGKGGGGWDLKIGSEAEVVTCNWNSSESGNFNADPVDFRSVDVSSPDFLRLPDGSPYIDAGTDVSIPYNGSAPDLGAFETSTDSSSSAVLKYYDGSSWVRPTDVGWHDGGSFGTYRVKMWDGNTWQTVFDGT</sequence>
<protein>
    <submittedName>
        <fullName evidence="10">Right-handed parallel beta-helix repeat-containing protein</fullName>
    </submittedName>
</protein>
<keyword evidence="5" id="KW-0732">Signal</keyword>
<dbReference type="SUPFAM" id="SSF51126">
    <property type="entry name" value="Pectin lyase-like"/>
    <property type="match status" value="1"/>
</dbReference>
<proteinExistence type="inferred from homology"/>
<evidence type="ECO:0000256" key="2">
    <source>
        <dbReference type="ARBA" id="ARBA00004613"/>
    </source>
</evidence>
<evidence type="ECO:0000313" key="10">
    <source>
        <dbReference type="EMBL" id="UWM54385.1"/>
    </source>
</evidence>
<evidence type="ECO:0000256" key="3">
    <source>
        <dbReference type="ARBA" id="ARBA00022525"/>
    </source>
</evidence>